<name>A0A6H5GCV8_9HEMI</name>
<evidence type="ECO:0000313" key="2">
    <source>
        <dbReference type="EMBL" id="CAB0000888.1"/>
    </source>
</evidence>
<gene>
    <name evidence="2" type="ORF">NTEN_LOCUS6675</name>
</gene>
<dbReference type="EMBL" id="CADCXU010010163">
    <property type="protein sequence ID" value="CAB0000888.1"/>
    <property type="molecule type" value="Genomic_DNA"/>
</dbReference>
<protein>
    <submittedName>
        <fullName evidence="2">Uncharacterized protein</fullName>
    </submittedName>
</protein>
<keyword evidence="3" id="KW-1185">Reference proteome</keyword>
<dbReference type="AlphaFoldDB" id="A0A6H5GCV8"/>
<dbReference type="Proteomes" id="UP000479000">
    <property type="component" value="Unassembled WGS sequence"/>
</dbReference>
<evidence type="ECO:0000256" key="1">
    <source>
        <dbReference type="SAM" id="MobiDB-lite"/>
    </source>
</evidence>
<organism evidence="2 3">
    <name type="scientific">Nesidiocoris tenuis</name>
    <dbReference type="NCBI Taxonomy" id="355587"/>
    <lineage>
        <taxon>Eukaryota</taxon>
        <taxon>Metazoa</taxon>
        <taxon>Ecdysozoa</taxon>
        <taxon>Arthropoda</taxon>
        <taxon>Hexapoda</taxon>
        <taxon>Insecta</taxon>
        <taxon>Pterygota</taxon>
        <taxon>Neoptera</taxon>
        <taxon>Paraneoptera</taxon>
        <taxon>Hemiptera</taxon>
        <taxon>Heteroptera</taxon>
        <taxon>Panheteroptera</taxon>
        <taxon>Cimicomorpha</taxon>
        <taxon>Miridae</taxon>
        <taxon>Dicyphina</taxon>
        <taxon>Nesidiocoris</taxon>
    </lineage>
</organism>
<evidence type="ECO:0000313" key="3">
    <source>
        <dbReference type="Proteomes" id="UP000479000"/>
    </source>
</evidence>
<proteinExistence type="predicted"/>
<feature type="region of interest" description="Disordered" evidence="1">
    <location>
        <begin position="200"/>
        <end position="220"/>
    </location>
</feature>
<reference evidence="2 3" key="1">
    <citation type="submission" date="2020-02" db="EMBL/GenBank/DDBJ databases">
        <authorList>
            <person name="Ferguson B K."/>
        </authorList>
    </citation>
    <scope>NUCLEOTIDE SEQUENCE [LARGE SCALE GENOMIC DNA]</scope>
</reference>
<sequence>MRFYFQSPYGNRGSHESLCWHRTDDKRNQEGRPSSSSRIVSNFCLTTAYLMKILGQLSPISDILVCVGHANLHDTKIPCNPQLMTRTGSPCTSKRLIVKKLVAKNNMVDGGALAVLQRICKPLLDMGWQFPVARAGTRAKLVDLLEILPQKIRRARYLLSRSFLRFSQIVFFSRSSCDDKKLGKRADNIIKMCPPNKWDVKADPPGPGRKKWTTRARGPDPGQLEASGCCRVFLTQMPRRVLRSVSGLNLFSCQDPRTARPLRLSFIVLHVRGTPGSFRTSVAGFPHQLRTPWITVPFEA</sequence>
<accession>A0A6H5GCV8</accession>